<organism evidence="1 2">
    <name type="scientific">Candidatus Dojkabacteria bacterium</name>
    <dbReference type="NCBI Taxonomy" id="2099670"/>
    <lineage>
        <taxon>Bacteria</taxon>
        <taxon>Candidatus Dojkabacteria</taxon>
    </lineage>
</organism>
<dbReference type="Proteomes" id="UP000714915">
    <property type="component" value="Unassembled WGS sequence"/>
</dbReference>
<gene>
    <name evidence="1" type="ORF">KC669_02990</name>
</gene>
<dbReference type="AlphaFoldDB" id="A0A955LBJ0"/>
<accession>A0A955LBJ0</accession>
<comment type="caution">
    <text evidence="1">The sequence shown here is derived from an EMBL/GenBank/DDBJ whole genome shotgun (WGS) entry which is preliminary data.</text>
</comment>
<dbReference type="EMBL" id="JAGQLF010000032">
    <property type="protein sequence ID" value="MCA9386976.1"/>
    <property type="molecule type" value="Genomic_DNA"/>
</dbReference>
<evidence type="ECO:0000313" key="1">
    <source>
        <dbReference type="EMBL" id="MCA9386976.1"/>
    </source>
</evidence>
<reference evidence="1" key="1">
    <citation type="submission" date="2020-04" db="EMBL/GenBank/DDBJ databases">
        <authorList>
            <person name="Zhang T."/>
        </authorList>
    </citation>
    <scope>NUCLEOTIDE SEQUENCE</scope>
    <source>
        <strain evidence="1">HKST-UBA09</strain>
    </source>
</reference>
<feature type="non-terminal residue" evidence="1">
    <location>
        <position position="168"/>
    </location>
</feature>
<proteinExistence type="predicted"/>
<protein>
    <submittedName>
        <fullName evidence="1">Uncharacterized protein</fullName>
    </submittedName>
</protein>
<sequence length="168" mass="19844">MFYSIILFFFLVIIASFVVYKKVNKFFIEIDTLKEKISDIRKILLKKEVSKKNIKIVRTLIEENPVSSISILELDSQDIKGYFKESSNYSNIGLPEYFNFKVILDQLDTLITQEISYYYNSDKKSRPENINSINYKLLSNKDGKYDWRPFELIHPAIYIDLINSISKK</sequence>
<reference evidence="1" key="2">
    <citation type="journal article" date="2021" name="Microbiome">
        <title>Successional dynamics and alternative stable states in a saline activated sludge microbial community over 9 years.</title>
        <authorList>
            <person name="Wang Y."/>
            <person name="Ye J."/>
            <person name="Ju F."/>
            <person name="Liu L."/>
            <person name="Boyd J.A."/>
            <person name="Deng Y."/>
            <person name="Parks D.H."/>
            <person name="Jiang X."/>
            <person name="Yin X."/>
            <person name="Woodcroft B.J."/>
            <person name="Tyson G.W."/>
            <person name="Hugenholtz P."/>
            <person name="Polz M.F."/>
            <person name="Zhang T."/>
        </authorList>
    </citation>
    <scope>NUCLEOTIDE SEQUENCE</scope>
    <source>
        <strain evidence="1">HKST-UBA09</strain>
    </source>
</reference>
<name>A0A955LBJ0_9BACT</name>
<evidence type="ECO:0000313" key="2">
    <source>
        <dbReference type="Proteomes" id="UP000714915"/>
    </source>
</evidence>